<protein>
    <submittedName>
        <fullName evidence="3">Uncharacterized protein</fullName>
    </submittedName>
</protein>
<sequence>MKMLISIVFTTGLILSPLALSGPNGGLADRINEARTYPNKTVAVDSDKQKAKFREHMRNYSDHHGHDDHGGDDEHDCH</sequence>
<evidence type="ECO:0000256" key="2">
    <source>
        <dbReference type="SAM" id="SignalP"/>
    </source>
</evidence>
<organism evidence="3 4">
    <name type="scientific">Marinobacter salarius</name>
    <dbReference type="NCBI Taxonomy" id="1420917"/>
    <lineage>
        <taxon>Bacteria</taxon>
        <taxon>Pseudomonadati</taxon>
        <taxon>Pseudomonadota</taxon>
        <taxon>Gammaproteobacteria</taxon>
        <taxon>Pseudomonadales</taxon>
        <taxon>Marinobacteraceae</taxon>
        <taxon>Marinobacter</taxon>
    </lineage>
</organism>
<dbReference type="Proteomes" id="UP000035081">
    <property type="component" value="Chromosome"/>
</dbReference>
<dbReference type="EMBL" id="CP007152">
    <property type="protein sequence ID" value="AHI33160.1"/>
    <property type="molecule type" value="Genomic_DNA"/>
</dbReference>
<feature type="compositionally biased region" description="Basic and acidic residues" evidence="1">
    <location>
        <begin position="45"/>
        <end position="69"/>
    </location>
</feature>
<dbReference type="KEGG" id="msr:AU15_10900"/>
<proteinExistence type="predicted"/>
<dbReference type="RefSeq" id="WP_036208639.1">
    <property type="nucleotide sequence ID" value="NZ_DCAM01000021.1"/>
</dbReference>
<feature type="region of interest" description="Disordered" evidence="1">
    <location>
        <begin position="45"/>
        <end position="78"/>
    </location>
</feature>
<keyword evidence="2" id="KW-0732">Signal</keyword>
<reference evidence="3 4" key="1">
    <citation type="journal article" date="2014" name="Genome Announc.">
        <title>Draft Genome Sequences of Marinobacter similis A3d10T and Marinobacter salarius R9SW1T.</title>
        <authorList>
            <person name="Ivanova E.P."/>
            <person name="Ng H.J."/>
            <person name="Webb H.K."/>
            <person name="Feng G."/>
            <person name="Oshima K."/>
            <person name="Hattori M."/>
            <person name="Ohkuma M."/>
            <person name="Sergeev A.F."/>
            <person name="Mikhailov V.V."/>
            <person name="Crawford R.J."/>
            <person name="Sawabe T."/>
        </authorList>
    </citation>
    <scope>NUCLEOTIDE SEQUENCE [LARGE SCALE GENOMIC DNA]</scope>
    <source>
        <strain evidence="4">A3d10 and R9SW1</strain>
    </source>
</reference>
<feature type="chain" id="PRO_5004876772" evidence="2">
    <location>
        <begin position="22"/>
        <end position="78"/>
    </location>
</feature>
<evidence type="ECO:0000313" key="3">
    <source>
        <dbReference type="EMBL" id="AHI33160.1"/>
    </source>
</evidence>
<gene>
    <name evidence="3" type="ORF">AU15_10900</name>
</gene>
<dbReference type="HOGENOM" id="CLU_2617858_0_0_6"/>
<dbReference type="AlphaFoldDB" id="W5YVR9"/>
<feature type="signal peptide" evidence="2">
    <location>
        <begin position="1"/>
        <end position="21"/>
    </location>
</feature>
<accession>W5YVR9</accession>
<evidence type="ECO:0000313" key="4">
    <source>
        <dbReference type="Proteomes" id="UP000035081"/>
    </source>
</evidence>
<evidence type="ECO:0000256" key="1">
    <source>
        <dbReference type="SAM" id="MobiDB-lite"/>
    </source>
</evidence>
<name>W5YVR9_9GAMM</name>